<dbReference type="OrthoDB" id="9766741at2"/>
<dbReference type="Pfam" id="PF08531">
    <property type="entry name" value="Bac_rhamnosid_N"/>
    <property type="match status" value="1"/>
</dbReference>
<dbReference type="SUPFAM" id="SSF53474">
    <property type="entry name" value="alpha/beta-Hydrolases"/>
    <property type="match status" value="1"/>
</dbReference>
<feature type="domain" description="Alpha-L-rhamnosidase C-terminal" evidence="8">
    <location>
        <begin position="680"/>
        <end position="755"/>
    </location>
</feature>
<dbReference type="InterPro" id="IPR008928">
    <property type="entry name" value="6-hairpin_glycosidase_sf"/>
</dbReference>
<keyword evidence="3" id="KW-0378">Hydrolase</keyword>
<evidence type="ECO:0000256" key="1">
    <source>
        <dbReference type="ARBA" id="ARBA00001445"/>
    </source>
</evidence>
<protein>
    <recommendedName>
        <fullName evidence="2">alpha-L-rhamnosidase</fullName>
        <ecNumber evidence="2">3.2.1.40</ecNumber>
    </recommendedName>
</protein>
<dbReference type="Pfam" id="PF20434">
    <property type="entry name" value="BD-FAE"/>
    <property type="match status" value="1"/>
</dbReference>
<dbReference type="InterPro" id="IPR008902">
    <property type="entry name" value="Rhamnosid_concanavalin"/>
</dbReference>
<dbReference type="InterPro" id="IPR049492">
    <property type="entry name" value="BD-FAE-like_dom"/>
</dbReference>
<organism evidence="10 11">
    <name type="scientific">Pedobacter paludis</name>
    <dbReference type="NCBI Taxonomy" id="2203212"/>
    <lineage>
        <taxon>Bacteria</taxon>
        <taxon>Pseudomonadati</taxon>
        <taxon>Bacteroidota</taxon>
        <taxon>Sphingobacteriia</taxon>
        <taxon>Sphingobacteriales</taxon>
        <taxon>Sphingobacteriaceae</taxon>
        <taxon>Pedobacter</taxon>
    </lineage>
</organism>
<keyword evidence="4" id="KW-0732">Signal</keyword>
<dbReference type="InterPro" id="IPR035398">
    <property type="entry name" value="Bac_rhamnosid_C"/>
</dbReference>
<dbReference type="AlphaFoldDB" id="A0A317F0I7"/>
<sequence>MKMKPIRLIAILALLSCYQICFSQEPVSSWKAKWIKIGYTEDTISRPSQYFGKDFNSGKKIKSAKLYITSHGFYEASINGQKVGDAFFTPGWTQYTKRLQYQSYDVAPLLKKGDNRLTVVLGDGWYRGYVGYEGMKNIYGTDLALLAQLDITYADGKTSLITSDESWKCGEGSIRSNSINHGETIDANKDINLSQQVAVVDYGFKNLEPSTAVPVRRHESFKPLKVITTPKGEKVIDFGQNLVGWVKVNLHGNKGDTVRIQHAEVLDKAGNFYTENLRNAKTTATYILSGKPSESFEPHFTYFGFRYVKISGLKGEINPADFSAEALYADMRPTGSFECSNLLLNQLQKNIIWGQKGNFLVIPTDCPQRDERLGWVGDAQVFARTSAFNFDVNPFFSHWMKDVAIDQRKDGAVAFVSPNVLDDTAVGSSGWSDVATIIPWTMYEVYGNRTILSDQYASMKGWVDYMASHMDKKDLFHYGFHFGDWLSYRSPDDDGSDAITDKYEIAQCFFAYSTQLLINAAKVLGKSEDAENYNKLLSRIKAAYVKEYMTSSGRLMSNTQTAYVLALQFDMLPEQNRADAAKYLVEDIRRYKDHLTTGFLGTPYLCHVLSRFGYSDVAYTLLTQDTYPSWLYPVKMGATTIWERWDGIKTDGTFQTTRMNSFNHYAYGAIGDWMYQNVLGIQIGEAGYKKIIIKPIIGRGLSWAKGSYLSANGKISSSWKLTGNIVDLEVEIPSGTSAEVWVPGASKPVKVGPGRHQFKGSYNNPEHQKVSLYENNKIPFAKEISELPTLTVFPSTKPSKKNVAVIVCSGGSYFGRANSVEGTPACQKLAAEGITAFLLDYRVPNSERMNRKEIVPLTDAQRAIQYIREHAGEYDIDPNKIGIMGFSAGGHLVSTVGTHFKNTELANPLNTSLRPDFMVLVYPVISFSNALTHIDSRNNLIGPDLSAEKIREFSNELHVDKQTVPAYIVHGKNDSAVKFANSEVFYDALKKGGVKTEFLKYEKGEHGFGAFNKDSNIRWMDECIKWIKANKWK</sequence>
<dbReference type="Gene3D" id="3.40.50.1820">
    <property type="entry name" value="alpha/beta hydrolase"/>
    <property type="match status" value="1"/>
</dbReference>
<feature type="domain" description="BD-FAE-like" evidence="9">
    <location>
        <begin position="797"/>
        <end position="989"/>
    </location>
</feature>
<dbReference type="InterPro" id="IPR029058">
    <property type="entry name" value="AB_hydrolase_fold"/>
</dbReference>
<evidence type="ECO:0000259" key="5">
    <source>
        <dbReference type="Pfam" id="PF05592"/>
    </source>
</evidence>
<name>A0A317F0I7_9SPHI</name>
<accession>A0A317F0I7</accession>
<proteinExistence type="predicted"/>
<dbReference type="EC" id="3.2.1.40" evidence="2"/>
<dbReference type="GO" id="GO:0005975">
    <property type="term" value="P:carbohydrate metabolic process"/>
    <property type="evidence" value="ECO:0007669"/>
    <property type="project" value="InterPro"/>
</dbReference>
<dbReference type="GO" id="GO:0030596">
    <property type="term" value="F:alpha-L-rhamnosidase activity"/>
    <property type="evidence" value="ECO:0007669"/>
    <property type="project" value="UniProtKB-EC"/>
</dbReference>
<evidence type="ECO:0000259" key="8">
    <source>
        <dbReference type="Pfam" id="PF17390"/>
    </source>
</evidence>
<evidence type="ECO:0000259" key="7">
    <source>
        <dbReference type="Pfam" id="PF17389"/>
    </source>
</evidence>
<keyword evidence="11" id="KW-1185">Reference proteome</keyword>
<dbReference type="InterPro" id="IPR035396">
    <property type="entry name" value="Bac_rhamnosid6H"/>
</dbReference>
<evidence type="ECO:0000313" key="11">
    <source>
        <dbReference type="Proteomes" id="UP000245391"/>
    </source>
</evidence>
<evidence type="ECO:0000259" key="6">
    <source>
        <dbReference type="Pfam" id="PF08531"/>
    </source>
</evidence>
<feature type="domain" description="Alpha-L-rhamnosidase six-hairpin glycosidase" evidence="7">
    <location>
        <begin position="334"/>
        <end position="678"/>
    </location>
</feature>
<dbReference type="Gene3D" id="1.50.10.10">
    <property type="match status" value="1"/>
</dbReference>
<feature type="domain" description="Alpha-L-rhamnosidase concanavalin-like" evidence="5">
    <location>
        <begin position="228"/>
        <end position="327"/>
    </location>
</feature>
<dbReference type="PANTHER" id="PTHR33307:SF6">
    <property type="entry name" value="ALPHA-RHAMNOSIDASE (EUROFUNG)-RELATED"/>
    <property type="match status" value="1"/>
</dbReference>
<dbReference type="SUPFAM" id="SSF48208">
    <property type="entry name" value="Six-hairpin glycosidases"/>
    <property type="match status" value="1"/>
</dbReference>
<feature type="domain" description="Bacterial alpha-L-rhamnosidase N-terminal" evidence="6">
    <location>
        <begin position="59"/>
        <end position="198"/>
    </location>
</feature>
<dbReference type="Proteomes" id="UP000245391">
    <property type="component" value="Unassembled WGS sequence"/>
</dbReference>
<reference evidence="11" key="1">
    <citation type="submission" date="2018-05" db="EMBL/GenBank/DDBJ databases">
        <title>Pedobacter paludis sp. nov., isolated from wetland soil.</title>
        <authorList>
            <person name="Zhang Y."/>
        </authorList>
    </citation>
    <scope>NUCLEOTIDE SEQUENCE [LARGE SCALE GENOMIC DNA]</scope>
    <source>
        <strain evidence="11">R-8</strain>
    </source>
</reference>
<evidence type="ECO:0000256" key="2">
    <source>
        <dbReference type="ARBA" id="ARBA00012652"/>
    </source>
</evidence>
<dbReference type="PANTHER" id="PTHR33307">
    <property type="entry name" value="ALPHA-RHAMNOSIDASE (EUROFUNG)"/>
    <property type="match status" value="1"/>
</dbReference>
<dbReference type="Pfam" id="PF17389">
    <property type="entry name" value="Bac_rhamnosid6H"/>
    <property type="match status" value="1"/>
</dbReference>
<dbReference type="InterPro" id="IPR013737">
    <property type="entry name" value="Bac_rhamnosid_N"/>
</dbReference>
<evidence type="ECO:0000256" key="4">
    <source>
        <dbReference type="SAM" id="SignalP"/>
    </source>
</evidence>
<dbReference type="Gene3D" id="2.60.120.260">
    <property type="entry name" value="Galactose-binding domain-like"/>
    <property type="match status" value="2"/>
</dbReference>
<feature type="chain" id="PRO_5016346047" description="alpha-L-rhamnosidase" evidence="4">
    <location>
        <begin position="24"/>
        <end position="1033"/>
    </location>
</feature>
<feature type="signal peptide" evidence="4">
    <location>
        <begin position="1"/>
        <end position="23"/>
    </location>
</feature>
<gene>
    <name evidence="10" type="ORF">DF947_06115</name>
</gene>
<dbReference type="Pfam" id="PF17390">
    <property type="entry name" value="Bac_rhamnosid_C"/>
    <property type="match status" value="1"/>
</dbReference>
<dbReference type="RefSeq" id="WP_109928816.1">
    <property type="nucleotide sequence ID" value="NZ_QGNY01000002.1"/>
</dbReference>
<dbReference type="InterPro" id="IPR016007">
    <property type="entry name" value="Alpha_rhamnosid"/>
</dbReference>
<dbReference type="InterPro" id="IPR012341">
    <property type="entry name" value="6hp_glycosidase-like_sf"/>
</dbReference>
<comment type="caution">
    <text evidence="10">The sequence shown here is derived from an EMBL/GenBank/DDBJ whole genome shotgun (WGS) entry which is preliminary data.</text>
</comment>
<evidence type="ECO:0000259" key="9">
    <source>
        <dbReference type="Pfam" id="PF20434"/>
    </source>
</evidence>
<evidence type="ECO:0000313" key="10">
    <source>
        <dbReference type="EMBL" id="PWS32644.1"/>
    </source>
</evidence>
<dbReference type="Pfam" id="PF05592">
    <property type="entry name" value="Bac_rhamnosid"/>
    <property type="match status" value="1"/>
</dbReference>
<evidence type="ECO:0000256" key="3">
    <source>
        <dbReference type="ARBA" id="ARBA00022801"/>
    </source>
</evidence>
<dbReference type="EMBL" id="QGNY01000002">
    <property type="protein sequence ID" value="PWS32644.1"/>
    <property type="molecule type" value="Genomic_DNA"/>
</dbReference>
<comment type="catalytic activity">
    <reaction evidence="1">
        <text>Hydrolysis of terminal non-reducing alpha-L-rhamnose residues in alpha-L-rhamnosides.</text>
        <dbReference type="EC" id="3.2.1.40"/>
    </reaction>
</comment>